<feature type="signal peptide" evidence="5">
    <location>
        <begin position="1"/>
        <end position="29"/>
    </location>
</feature>
<dbReference type="RefSeq" id="WP_269660623.1">
    <property type="nucleotide sequence ID" value="NZ_CP114413.1"/>
</dbReference>
<dbReference type="Pfam" id="PF13517">
    <property type="entry name" value="FG-GAP_3"/>
    <property type="match status" value="1"/>
</dbReference>
<organism evidence="6 7">
    <name type="scientific">Streptomyces cinnabarinus</name>
    <dbReference type="NCBI Taxonomy" id="67287"/>
    <lineage>
        <taxon>Bacteria</taxon>
        <taxon>Bacillati</taxon>
        <taxon>Actinomycetota</taxon>
        <taxon>Actinomycetes</taxon>
        <taxon>Kitasatosporales</taxon>
        <taxon>Streptomycetaceae</taxon>
        <taxon>Streptomyces</taxon>
    </lineage>
</organism>
<protein>
    <submittedName>
        <fullName evidence="6">FG-GAP and VCBS repeat-containing protein</fullName>
    </submittedName>
</protein>
<keyword evidence="2" id="KW-0677">Repeat</keyword>
<dbReference type="InterPro" id="IPR013519">
    <property type="entry name" value="Int_alpha_beta-p"/>
</dbReference>
<accession>A0ABY7KEV1</accession>
<evidence type="ECO:0000256" key="3">
    <source>
        <dbReference type="ARBA" id="ARBA00023180"/>
    </source>
</evidence>
<name>A0ABY7KEV1_9ACTN</name>
<evidence type="ECO:0000256" key="1">
    <source>
        <dbReference type="ARBA" id="ARBA00022729"/>
    </source>
</evidence>
<dbReference type="PANTHER" id="PTHR46580:SF2">
    <property type="entry name" value="MAM DOMAIN-CONTAINING PROTEIN"/>
    <property type="match status" value="1"/>
</dbReference>
<feature type="chain" id="PRO_5045111464" evidence="5">
    <location>
        <begin position="30"/>
        <end position="440"/>
    </location>
</feature>
<dbReference type="Pfam" id="PF01839">
    <property type="entry name" value="FG-GAP"/>
    <property type="match status" value="2"/>
</dbReference>
<feature type="region of interest" description="Disordered" evidence="4">
    <location>
        <begin position="73"/>
        <end position="96"/>
    </location>
</feature>
<dbReference type="Proteomes" id="UP001164439">
    <property type="component" value="Chromosome"/>
</dbReference>
<dbReference type="SMART" id="SM00191">
    <property type="entry name" value="Int_alpha"/>
    <property type="match status" value="6"/>
</dbReference>
<proteinExistence type="predicted"/>
<reference evidence="6" key="1">
    <citation type="submission" date="2022-12" db="EMBL/GenBank/DDBJ databases">
        <authorList>
            <person name="Ruckert C."/>
            <person name="Busche T."/>
            <person name="Kalinowski J."/>
            <person name="Wittmann C."/>
        </authorList>
    </citation>
    <scope>NUCLEOTIDE SEQUENCE</scope>
    <source>
        <strain evidence="6">DSM 40467</strain>
    </source>
</reference>
<evidence type="ECO:0000256" key="4">
    <source>
        <dbReference type="SAM" id="MobiDB-lite"/>
    </source>
</evidence>
<keyword evidence="1 5" id="KW-0732">Signal</keyword>
<keyword evidence="3" id="KW-0325">Glycoprotein</keyword>
<dbReference type="EMBL" id="CP114413">
    <property type="protein sequence ID" value="WAZ23038.1"/>
    <property type="molecule type" value="Genomic_DNA"/>
</dbReference>
<evidence type="ECO:0000256" key="2">
    <source>
        <dbReference type="ARBA" id="ARBA00022737"/>
    </source>
</evidence>
<dbReference type="PROSITE" id="PS51470">
    <property type="entry name" value="FG_GAP"/>
    <property type="match status" value="2"/>
</dbReference>
<dbReference type="SUPFAM" id="SSF69318">
    <property type="entry name" value="Integrin alpha N-terminal domain"/>
    <property type="match status" value="1"/>
</dbReference>
<gene>
    <name evidence="6" type="ORF">STRCI_004353</name>
</gene>
<dbReference type="Gene3D" id="2.130.10.130">
    <property type="entry name" value="Integrin alpha, N-terminal"/>
    <property type="match status" value="3"/>
</dbReference>
<evidence type="ECO:0000313" key="6">
    <source>
        <dbReference type="EMBL" id="WAZ23038.1"/>
    </source>
</evidence>
<sequence>MTRRTAAALAATLVATGVTPLLLTAPASAAVAKHYDDFNGDGHRDVAYGGQNAVGVSGGTVTVVYGTATGLDTAHPRSLHQDTPGIPGSGEEDDQFGASLASADLNKDGYADLVVGNPTEHVGSKQYRGSVTVVWGSKTGLSGGTDVTPKAGAQSHFGRDVATGDFTGDGSPDLAVVGGSETWLYRGGFTKSGTTGTVSKIDKAGAGWYSYGLAAGKVDGDAKTDLVVLGEQFVDGQPVERAWYLKGASGGLTSGPSKTVTATTAAIGDFDKNGYGDIAFGRPDSHDGKGSLLVWRGTSAGPSGSAMYNQASSGVSGSPEADDNFAYALSAGDVDGDGYSDLAVGVPHEDVSGQEDQGGVHLFRGGPGGLTGERTSWIPQTVTGPAEEYASFGHTVRLRDVTKDGKADVGVGAAGTSVILRGASGTGAFVLPEFGGAFAD</sequence>
<dbReference type="InterPro" id="IPR028994">
    <property type="entry name" value="Integrin_alpha_N"/>
</dbReference>
<dbReference type="PANTHER" id="PTHR46580">
    <property type="entry name" value="SENSOR KINASE-RELATED"/>
    <property type="match status" value="1"/>
</dbReference>
<dbReference type="InterPro" id="IPR000413">
    <property type="entry name" value="Integrin_alpha"/>
</dbReference>
<evidence type="ECO:0000256" key="5">
    <source>
        <dbReference type="SAM" id="SignalP"/>
    </source>
</evidence>
<evidence type="ECO:0000313" key="7">
    <source>
        <dbReference type="Proteomes" id="UP001164439"/>
    </source>
</evidence>
<dbReference type="InterPro" id="IPR013517">
    <property type="entry name" value="FG-GAP"/>
</dbReference>
<dbReference type="PRINTS" id="PR01185">
    <property type="entry name" value="INTEGRINA"/>
</dbReference>
<keyword evidence="7" id="KW-1185">Reference proteome</keyword>